<dbReference type="EMBL" id="DOTR01000041">
    <property type="protein sequence ID" value="HCA02151.1"/>
    <property type="molecule type" value="Genomic_DNA"/>
</dbReference>
<dbReference type="InterPro" id="IPR000847">
    <property type="entry name" value="LysR_HTH_N"/>
</dbReference>
<keyword evidence="3" id="KW-0238">DNA-binding</keyword>
<keyword evidence="2" id="KW-0805">Transcription regulation</keyword>
<evidence type="ECO:0000256" key="3">
    <source>
        <dbReference type="ARBA" id="ARBA00023125"/>
    </source>
</evidence>
<dbReference type="PROSITE" id="PS50931">
    <property type="entry name" value="HTH_LYSR"/>
    <property type="match status" value="1"/>
</dbReference>
<dbReference type="Gene3D" id="1.10.10.10">
    <property type="entry name" value="Winged helix-like DNA-binding domain superfamily/Winged helix DNA-binding domain"/>
    <property type="match status" value="1"/>
</dbReference>
<name>A0A3D0KG35_9GAMM</name>
<comment type="caution">
    <text evidence="6">The sequence shown here is derived from an EMBL/GenBank/DDBJ whole genome shotgun (WGS) entry which is preliminary data.</text>
</comment>
<evidence type="ECO:0000313" key="6">
    <source>
        <dbReference type="EMBL" id="HCA02151.1"/>
    </source>
</evidence>
<dbReference type="SUPFAM" id="SSF46785">
    <property type="entry name" value="Winged helix' DNA-binding domain"/>
    <property type="match status" value="1"/>
</dbReference>
<dbReference type="InterPro" id="IPR036388">
    <property type="entry name" value="WH-like_DNA-bd_sf"/>
</dbReference>
<dbReference type="InterPro" id="IPR005119">
    <property type="entry name" value="LysR_subst-bd"/>
</dbReference>
<protein>
    <submittedName>
        <fullName evidence="6">LysR family transcriptional regulator</fullName>
    </submittedName>
</protein>
<dbReference type="Pfam" id="PF03466">
    <property type="entry name" value="LysR_substrate"/>
    <property type="match status" value="1"/>
</dbReference>
<evidence type="ECO:0000259" key="5">
    <source>
        <dbReference type="PROSITE" id="PS50931"/>
    </source>
</evidence>
<dbReference type="CDD" id="cd08414">
    <property type="entry name" value="PBP2_LTTR_aromatics_like"/>
    <property type="match status" value="1"/>
</dbReference>
<reference evidence="6" key="1">
    <citation type="journal article" date="2018" name="Nat. Biotechnol.">
        <title>A standardized bacterial taxonomy based on genome phylogeny substantially revises the tree of life.</title>
        <authorList>
            <person name="Parks D.H."/>
            <person name="Chuvochina M."/>
            <person name="Waite D.W."/>
            <person name="Rinke C."/>
            <person name="Skarshewski A."/>
            <person name="Chaumeil P.A."/>
            <person name="Hugenholtz P."/>
        </authorList>
    </citation>
    <scope>NUCLEOTIDE SEQUENCE [LARGE SCALE GENOMIC DNA]</scope>
    <source>
        <strain evidence="6">UBA11284</strain>
    </source>
</reference>
<proteinExistence type="inferred from homology"/>
<keyword evidence="4" id="KW-0804">Transcription</keyword>
<dbReference type="GO" id="GO:0003700">
    <property type="term" value="F:DNA-binding transcription factor activity"/>
    <property type="evidence" value="ECO:0007669"/>
    <property type="project" value="InterPro"/>
</dbReference>
<dbReference type="SUPFAM" id="SSF53850">
    <property type="entry name" value="Periplasmic binding protein-like II"/>
    <property type="match status" value="1"/>
</dbReference>
<dbReference type="GO" id="GO:0003677">
    <property type="term" value="F:DNA binding"/>
    <property type="evidence" value="ECO:0007669"/>
    <property type="project" value="UniProtKB-KW"/>
</dbReference>
<dbReference type="InterPro" id="IPR036390">
    <property type="entry name" value="WH_DNA-bd_sf"/>
</dbReference>
<dbReference type="Pfam" id="PF00126">
    <property type="entry name" value="HTH_1"/>
    <property type="match status" value="1"/>
</dbReference>
<evidence type="ECO:0000256" key="1">
    <source>
        <dbReference type="ARBA" id="ARBA00009437"/>
    </source>
</evidence>
<dbReference type="AlphaFoldDB" id="A0A3D0KG35"/>
<organism evidence="6">
    <name type="scientific">Halomonas campaniensis</name>
    <dbReference type="NCBI Taxonomy" id="213554"/>
    <lineage>
        <taxon>Bacteria</taxon>
        <taxon>Pseudomonadati</taxon>
        <taxon>Pseudomonadota</taxon>
        <taxon>Gammaproteobacteria</taxon>
        <taxon>Oceanospirillales</taxon>
        <taxon>Halomonadaceae</taxon>
        <taxon>Halomonas</taxon>
    </lineage>
</organism>
<sequence>MLILDGKSHGVSFNGNEMDFKRLKYFQTVVEEGAISSAARRIPLAQPALSRQLLLLEDEVGTTLLTRSRHGVRLTAAGESFYRDTRRLLGEFEQAKRNARRIADGQFGELRLGVTVMHLWVPQIIGLLNRFREQYPEVTLKVESLLSGPQVDAIRRGRLDAGMLFFPPEDDDSLCSHCLYEDHLVLVTSATSRLARHPPRYLAELNDENFIWFDRSATPVYHDKLIHAFQRAGFTPHVVQEGTDNATMLYLVAAGMGCSILPAMTMAGAPEGVVSHRLKDLKLALPLMLVWRRDSGVSAVRRLIEIAETESLANGVDTSLIAQKE</sequence>
<dbReference type="PANTHER" id="PTHR30346:SF28">
    <property type="entry name" value="HTH-TYPE TRANSCRIPTIONAL REGULATOR CYNR"/>
    <property type="match status" value="1"/>
</dbReference>
<dbReference type="FunFam" id="1.10.10.10:FF:000001">
    <property type="entry name" value="LysR family transcriptional regulator"/>
    <property type="match status" value="1"/>
</dbReference>
<gene>
    <name evidence="6" type="ORF">DEO68_08210</name>
</gene>
<accession>A0A3D0KG35</accession>
<dbReference type="GO" id="GO:0032993">
    <property type="term" value="C:protein-DNA complex"/>
    <property type="evidence" value="ECO:0007669"/>
    <property type="project" value="TreeGrafter"/>
</dbReference>
<evidence type="ECO:0000256" key="2">
    <source>
        <dbReference type="ARBA" id="ARBA00023015"/>
    </source>
</evidence>
<comment type="similarity">
    <text evidence="1">Belongs to the LysR transcriptional regulatory family.</text>
</comment>
<dbReference type="Gene3D" id="3.40.190.10">
    <property type="entry name" value="Periplasmic binding protein-like II"/>
    <property type="match status" value="2"/>
</dbReference>
<evidence type="ECO:0000256" key="4">
    <source>
        <dbReference type="ARBA" id="ARBA00023163"/>
    </source>
</evidence>
<dbReference type="PRINTS" id="PR00039">
    <property type="entry name" value="HTHLYSR"/>
</dbReference>
<feature type="domain" description="HTH lysR-type" evidence="5">
    <location>
        <begin position="18"/>
        <end position="75"/>
    </location>
</feature>
<dbReference type="PANTHER" id="PTHR30346">
    <property type="entry name" value="TRANSCRIPTIONAL DUAL REGULATOR HCAR-RELATED"/>
    <property type="match status" value="1"/>
</dbReference>